<reference evidence="2" key="1">
    <citation type="submission" date="2011-07" db="EMBL/GenBank/DDBJ databases">
        <authorList>
            <consortium name="Caenorhabditis brenneri Sequencing and Analysis Consortium"/>
            <person name="Wilson R.K."/>
        </authorList>
    </citation>
    <scope>NUCLEOTIDE SEQUENCE [LARGE SCALE GENOMIC DNA]</scope>
    <source>
        <strain evidence="2">PB2801</strain>
    </source>
</reference>
<dbReference type="OrthoDB" id="5910309at2759"/>
<sequence>MDSKPLGYDSLRILLQYLDANERFYLAHRAPSLQKIEKTIPLKIHYLSFGYDSFIINKTEYQFDYSQGGPHYIKCSNATFFPGLGKNGFEEFWSSMIPKVSIVKRHQPRFICIKNIPIEEASAPKSRNIHHQNFDRLVKILFSERRYPISIETFSVDERNIFQVQNGLKFKIRKLLTNGNPTVLCNHLNPIIDPSCLPLEGVYVKNYPDRISIELFQHQLIREAKRLFIGQYSRGDDPLPVFLHLKNMFVEKDRDDQLFDEYNAVINFWVHNGRPIGSTFIFHCYIKQTVLDVMDQVEEDHNGAVRGNECITVPMSSFFSQLRVSCKPKKNRNTPDDWILELKIVPLNDQIAH</sequence>
<organism evidence="2">
    <name type="scientific">Caenorhabditis brenneri</name>
    <name type="common">Nematode worm</name>
    <dbReference type="NCBI Taxonomy" id="135651"/>
    <lineage>
        <taxon>Eukaryota</taxon>
        <taxon>Metazoa</taxon>
        <taxon>Ecdysozoa</taxon>
        <taxon>Nematoda</taxon>
        <taxon>Chromadorea</taxon>
        <taxon>Rhabditida</taxon>
        <taxon>Rhabditina</taxon>
        <taxon>Rhabditomorpha</taxon>
        <taxon>Rhabditoidea</taxon>
        <taxon>Rhabditidae</taxon>
        <taxon>Peloderinae</taxon>
        <taxon>Caenorhabditis</taxon>
    </lineage>
</organism>
<dbReference type="InterPro" id="IPR021942">
    <property type="entry name" value="DUF3557"/>
</dbReference>
<dbReference type="Proteomes" id="UP000008068">
    <property type="component" value="Unassembled WGS sequence"/>
</dbReference>
<accession>G0MMH4</accession>
<dbReference type="EMBL" id="GL379802">
    <property type="protein sequence ID" value="EGT37428.1"/>
    <property type="molecule type" value="Genomic_DNA"/>
</dbReference>
<gene>
    <name evidence="1" type="ORF">CAEBREN_09371</name>
</gene>
<dbReference type="AlphaFoldDB" id="G0MMH4"/>
<dbReference type="eggNOG" id="ENOG502TIG8">
    <property type="taxonomic scope" value="Eukaryota"/>
</dbReference>
<name>G0MMH4_CAEBE</name>
<evidence type="ECO:0008006" key="3">
    <source>
        <dbReference type="Google" id="ProtNLM"/>
    </source>
</evidence>
<keyword evidence="2" id="KW-1185">Reference proteome</keyword>
<dbReference type="InParanoid" id="G0MMH4"/>
<dbReference type="Pfam" id="PF12078">
    <property type="entry name" value="DUF3557"/>
    <property type="match status" value="1"/>
</dbReference>
<dbReference type="PANTHER" id="PTHR31379">
    <property type="entry name" value="F-BOX C PROTEIN-RELATED-RELATED"/>
    <property type="match status" value="1"/>
</dbReference>
<proteinExistence type="predicted"/>
<evidence type="ECO:0000313" key="1">
    <source>
        <dbReference type="EMBL" id="EGT37428.1"/>
    </source>
</evidence>
<dbReference type="HOGENOM" id="CLU_062501_0_0_1"/>
<evidence type="ECO:0000313" key="2">
    <source>
        <dbReference type="Proteomes" id="UP000008068"/>
    </source>
</evidence>
<dbReference type="PANTHER" id="PTHR31379:SF1">
    <property type="entry name" value="F-BOX C PROTEIN-RELATED"/>
    <property type="match status" value="1"/>
</dbReference>
<protein>
    <recommendedName>
        <fullName evidence="3">F-box associated domain-containing protein</fullName>
    </recommendedName>
</protein>